<feature type="transmembrane region" description="Helical" evidence="1">
    <location>
        <begin position="218"/>
        <end position="245"/>
    </location>
</feature>
<feature type="transmembrane region" description="Helical" evidence="1">
    <location>
        <begin position="176"/>
        <end position="198"/>
    </location>
</feature>
<proteinExistence type="predicted"/>
<keyword evidence="1" id="KW-0472">Membrane</keyword>
<feature type="transmembrane region" description="Helical" evidence="1">
    <location>
        <begin position="12"/>
        <end position="32"/>
    </location>
</feature>
<evidence type="ECO:0000256" key="1">
    <source>
        <dbReference type="SAM" id="Phobius"/>
    </source>
</evidence>
<evidence type="ECO:0000313" key="2">
    <source>
        <dbReference type="EMBL" id="SCM79016.1"/>
    </source>
</evidence>
<keyword evidence="1" id="KW-1133">Transmembrane helix</keyword>
<protein>
    <submittedName>
        <fullName evidence="2">Uncharacterized protein</fullName>
    </submittedName>
</protein>
<keyword evidence="1" id="KW-0812">Transmembrane</keyword>
<reference evidence="2" key="1">
    <citation type="submission" date="2016-08" db="EMBL/GenBank/DDBJ databases">
        <authorList>
            <person name="Seilhamer J.J."/>
        </authorList>
    </citation>
    <scope>NUCLEOTIDE SEQUENCE</scope>
    <source>
        <strain evidence="2">86</strain>
    </source>
</reference>
<name>A0A212LN99_9HYPH</name>
<organism evidence="2">
    <name type="scientific">uncultured Pleomorphomonas sp</name>
    <dbReference type="NCBI Taxonomy" id="442121"/>
    <lineage>
        <taxon>Bacteria</taxon>
        <taxon>Pseudomonadati</taxon>
        <taxon>Pseudomonadota</taxon>
        <taxon>Alphaproteobacteria</taxon>
        <taxon>Hyphomicrobiales</taxon>
        <taxon>Pleomorphomonadaceae</taxon>
        <taxon>Pleomorphomonas</taxon>
        <taxon>environmental samples</taxon>
    </lineage>
</organism>
<dbReference type="PROSITE" id="PS51257">
    <property type="entry name" value="PROKAR_LIPOPROTEIN"/>
    <property type="match status" value="1"/>
</dbReference>
<feature type="transmembrane region" description="Helical" evidence="1">
    <location>
        <begin position="63"/>
        <end position="83"/>
    </location>
</feature>
<dbReference type="EMBL" id="FMJD01000013">
    <property type="protein sequence ID" value="SCM79016.1"/>
    <property type="molecule type" value="Genomic_DNA"/>
</dbReference>
<sequence>MREPSCFGDKLLKYALVQFGLVAGAVACALFTPYGPFFYVYFSVAVVTFSSSSTDQVKIYPSYYYYATFVVYVAVSIGLSIYITNYTDPAKIVGRFVTEHSILPEGLTSFSTRRMSALLDGHGSVEEIYGWLSICCIFPVFLFSVRYTMLRSFFAYTSREVQNSSNESVIDQRKNFYGGFFLILAVMFGYAYTLNYVYPVNGKHSIIDIIHLFRSNEHVIIAVNAAIYFSSFLLSVMMAAILMAFSIKSRARSSI</sequence>
<gene>
    <name evidence="2" type="ORF">KL86PLE_90193</name>
</gene>
<dbReference type="AlphaFoldDB" id="A0A212LN99"/>
<accession>A0A212LN99</accession>
<feature type="transmembrane region" description="Helical" evidence="1">
    <location>
        <begin position="128"/>
        <end position="149"/>
    </location>
</feature>